<evidence type="ECO:0000313" key="4">
    <source>
        <dbReference type="Proteomes" id="UP000799118"/>
    </source>
</evidence>
<dbReference type="Gene3D" id="1.20.1280.50">
    <property type="match status" value="1"/>
</dbReference>
<dbReference type="Pfam" id="PF12937">
    <property type="entry name" value="F-box-like"/>
    <property type="match status" value="1"/>
</dbReference>
<dbReference type="InterPro" id="IPR032675">
    <property type="entry name" value="LRR_dom_sf"/>
</dbReference>
<feature type="compositionally biased region" description="Polar residues" evidence="1">
    <location>
        <begin position="518"/>
        <end position="541"/>
    </location>
</feature>
<dbReference type="Proteomes" id="UP000799118">
    <property type="component" value="Unassembled WGS sequence"/>
</dbReference>
<dbReference type="SUPFAM" id="SSF52047">
    <property type="entry name" value="RNI-like"/>
    <property type="match status" value="1"/>
</dbReference>
<dbReference type="InterPro" id="IPR001810">
    <property type="entry name" value="F-box_dom"/>
</dbReference>
<protein>
    <recommendedName>
        <fullName evidence="2">F-box domain-containing protein</fullName>
    </recommendedName>
</protein>
<reference evidence="3" key="1">
    <citation type="journal article" date="2019" name="Environ. Microbiol.">
        <title>Fungal ecological strategies reflected in gene transcription - a case study of two litter decomposers.</title>
        <authorList>
            <person name="Barbi F."/>
            <person name="Kohler A."/>
            <person name="Barry K."/>
            <person name="Baskaran P."/>
            <person name="Daum C."/>
            <person name="Fauchery L."/>
            <person name="Ihrmark K."/>
            <person name="Kuo A."/>
            <person name="LaButti K."/>
            <person name="Lipzen A."/>
            <person name="Morin E."/>
            <person name="Grigoriev I.V."/>
            <person name="Henrissat B."/>
            <person name="Lindahl B."/>
            <person name="Martin F."/>
        </authorList>
    </citation>
    <scope>NUCLEOTIDE SEQUENCE</scope>
    <source>
        <strain evidence="3">JB14</strain>
    </source>
</reference>
<proteinExistence type="predicted"/>
<dbReference type="PANTHER" id="PTHR38926">
    <property type="entry name" value="F-BOX DOMAIN CONTAINING PROTEIN, EXPRESSED"/>
    <property type="match status" value="1"/>
</dbReference>
<evidence type="ECO:0000313" key="3">
    <source>
        <dbReference type="EMBL" id="KAE9408540.1"/>
    </source>
</evidence>
<feature type="compositionally biased region" description="Basic and acidic residues" evidence="1">
    <location>
        <begin position="548"/>
        <end position="570"/>
    </location>
</feature>
<name>A0A6A4IEX3_9AGAR</name>
<keyword evidence="4" id="KW-1185">Reference proteome</keyword>
<dbReference type="PANTHER" id="PTHR38926:SF72">
    <property type="entry name" value="IM:7136021-RELATED"/>
    <property type="match status" value="1"/>
</dbReference>
<sequence>MYKTKLHKYSVPELDLMEQKLQLSLSLIRGVRNFLQPIHYLPPEVLTIIFYETQQHLPDFLPMSDPSPSTWHWLTLAAVCRHWRGLIATSPHLWSEIDSGTLPERFLKRSSAVPLKVYLGLKMYDMSEEILQSIVSQSKRFRELHLDAGSWEPSSGSSGSIFHRFTSPAPVLTSLTLITEGRDIVNGTLPPIFSGQMPSLRKLCLKHLTSWPRNYFQSLTHLCLYNQNPSTRPTMDEFLEFLQGSPMLEELALVRAGPTLLDVGPPQVPPSRIISLPHLRQLEIGEWPCASLVALFLSHIHLQSQTDMYFWGDRMLNAIHNSEDAGSLALLLPEDISKLENMKDIKKWYLARQPRVILDTPFVSVTGMENGEEGRTLYMYGTFNASQLIPAQLLSRYPVSGVVSLAVRDSCTHTSNANGLDVEFWKQVLERLPALEKLEILAFRSVGFTRAVIGALVPVVTSQTSLPCPLLTSLTIEHDVSLPAYFIRTVVETRAQFTSAPTRLKKLRVLVFEPNPQNDKPINQLRSGITSDGESSVGSNSDSDDTEDIRTENEFQTREEEEYRRHTEDDRKLLEGCPESLGEVEFEYGIPLSVGIVPETWPTRAFEWTRDNPVRRAVV</sequence>
<dbReference type="Gene3D" id="3.80.10.10">
    <property type="entry name" value="Ribonuclease Inhibitor"/>
    <property type="match status" value="1"/>
</dbReference>
<dbReference type="AlphaFoldDB" id="A0A6A4IEX3"/>
<dbReference type="EMBL" id="ML769390">
    <property type="protein sequence ID" value="KAE9408540.1"/>
    <property type="molecule type" value="Genomic_DNA"/>
</dbReference>
<feature type="region of interest" description="Disordered" evidence="1">
    <location>
        <begin position="518"/>
        <end position="570"/>
    </location>
</feature>
<feature type="domain" description="F-box" evidence="2">
    <location>
        <begin position="39"/>
        <end position="97"/>
    </location>
</feature>
<evidence type="ECO:0000256" key="1">
    <source>
        <dbReference type="SAM" id="MobiDB-lite"/>
    </source>
</evidence>
<organism evidence="3 4">
    <name type="scientific">Gymnopus androsaceus JB14</name>
    <dbReference type="NCBI Taxonomy" id="1447944"/>
    <lineage>
        <taxon>Eukaryota</taxon>
        <taxon>Fungi</taxon>
        <taxon>Dikarya</taxon>
        <taxon>Basidiomycota</taxon>
        <taxon>Agaricomycotina</taxon>
        <taxon>Agaricomycetes</taxon>
        <taxon>Agaricomycetidae</taxon>
        <taxon>Agaricales</taxon>
        <taxon>Marasmiineae</taxon>
        <taxon>Omphalotaceae</taxon>
        <taxon>Gymnopus</taxon>
    </lineage>
</organism>
<dbReference type="OrthoDB" id="2859596at2759"/>
<gene>
    <name evidence="3" type="ORF">BT96DRAFT_873143</name>
</gene>
<evidence type="ECO:0000259" key="2">
    <source>
        <dbReference type="Pfam" id="PF12937"/>
    </source>
</evidence>
<accession>A0A6A4IEX3</accession>